<name>A0A4C1UKG0_EUMVA</name>
<accession>A0A4C1UKG0</accession>
<dbReference type="Proteomes" id="UP000299102">
    <property type="component" value="Unassembled WGS sequence"/>
</dbReference>
<protein>
    <submittedName>
        <fullName evidence="1">Uncharacterized protein</fullName>
    </submittedName>
</protein>
<sequence length="153" mass="17515">MNYLSEDSEQMNISFNRGSRDVIKRIIIVRVCGGRNRHDNGASANRHVIHRLRGRSAPRMALVDAIRAITLTRRGRAERRAPRRAVNQPTRAFKNHLACPPLMKRQRLLAQFHLPGCRGRGGEEREVSDKQQLPIYGTIERDALIVYELQAQV</sequence>
<comment type="caution">
    <text evidence="1">The sequence shown here is derived from an EMBL/GenBank/DDBJ whole genome shotgun (WGS) entry which is preliminary data.</text>
</comment>
<evidence type="ECO:0000313" key="1">
    <source>
        <dbReference type="EMBL" id="GBP26953.1"/>
    </source>
</evidence>
<dbReference type="AlphaFoldDB" id="A0A4C1UKG0"/>
<dbReference type="EMBL" id="BGZK01000187">
    <property type="protein sequence ID" value="GBP26953.1"/>
    <property type="molecule type" value="Genomic_DNA"/>
</dbReference>
<gene>
    <name evidence="1" type="ORF">EVAR_95739_1</name>
</gene>
<reference evidence="1 2" key="1">
    <citation type="journal article" date="2019" name="Commun. Biol.">
        <title>The bagworm genome reveals a unique fibroin gene that provides high tensile strength.</title>
        <authorList>
            <person name="Kono N."/>
            <person name="Nakamura H."/>
            <person name="Ohtoshi R."/>
            <person name="Tomita M."/>
            <person name="Numata K."/>
            <person name="Arakawa K."/>
        </authorList>
    </citation>
    <scope>NUCLEOTIDE SEQUENCE [LARGE SCALE GENOMIC DNA]</scope>
</reference>
<organism evidence="1 2">
    <name type="scientific">Eumeta variegata</name>
    <name type="common">Bagworm moth</name>
    <name type="synonym">Eumeta japonica</name>
    <dbReference type="NCBI Taxonomy" id="151549"/>
    <lineage>
        <taxon>Eukaryota</taxon>
        <taxon>Metazoa</taxon>
        <taxon>Ecdysozoa</taxon>
        <taxon>Arthropoda</taxon>
        <taxon>Hexapoda</taxon>
        <taxon>Insecta</taxon>
        <taxon>Pterygota</taxon>
        <taxon>Neoptera</taxon>
        <taxon>Endopterygota</taxon>
        <taxon>Lepidoptera</taxon>
        <taxon>Glossata</taxon>
        <taxon>Ditrysia</taxon>
        <taxon>Tineoidea</taxon>
        <taxon>Psychidae</taxon>
        <taxon>Oiketicinae</taxon>
        <taxon>Eumeta</taxon>
    </lineage>
</organism>
<proteinExistence type="predicted"/>
<keyword evidence="2" id="KW-1185">Reference proteome</keyword>
<evidence type="ECO:0000313" key="2">
    <source>
        <dbReference type="Proteomes" id="UP000299102"/>
    </source>
</evidence>